<dbReference type="AlphaFoldDB" id="A0A317UYR2"/>
<feature type="region of interest" description="Disordered" evidence="2">
    <location>
        <begin position="192"/>
        <end position="212"/>
    </location>
</feature>
<sequence>MTSETTDNLPGDPLTTKSQVLETGAKAIQDFAPVKNICAHLNAFHVYASDKTRCVEANHYCSHITEDIRQCLLYDTPQPNARLLGIEYMITPRLFRTLPASERKLWHTHEYEVKSGMLIMPSPRGMPDVAWEVAETAEMRDIAPLYGKTYHFWQVDRGDVVPMGAPELMGRGLAGLVGERDRRFGVDWRGKREKRGGIDVEGERVEDHHDHD</sequence>
<reference evidence="3 4" key="1">
    <citation type="submission" date="2016-12" db="EMBL/GenBank/DDBJ databases">
        <title>The genomes of Aspergillus section Nigri reveals drivers in fungal speciation.</title>
        <authorList>
            <consortium name="DOE Joint Genome Institute"/>
            <person name="Vesth T.C."/>
            <person name="Nybo J."/>
            <person name="Theobald S."/>
            <person name="Brandl J."/>
            <person name="Frisvad J.C."/>
            <person name="Nielsen K.F."/>
            <person name="Lyhne E.K."/>
            <person name="Kogle M.E."/>
            <person name="Kuo A."/>
            <person name="Riley R."/>
            <person name="Clum A."/>
            <person name="Nolan M."/>
            <person name="Lipzen A."/>
            <person name="Salamov A."/>
            <person name="Henrissat B."/>
            <person name="Wiebenga A."/>
            <person name="De Vries R.P."/>
            <person name="Grigoriev I.V."/>
            <person name="Mortensen U.H."/>
            <person name="Andersen M.R."/>
            <person name="Baker S.E."/>
        </authorList>
    </citation>
    <scope>NUCLEOTIDE SEQUENCE [LARGE SCALE GENOMIC DNA]</scope>
    <source>
        <strain evidence="3 4">CBS 117.55</strain>
    </source>
</reference>
<protein>
    <submittedName>
        <fullName evidence="3">DUF1264 domain protein</fullName>
    </submittedName>
</protein>
<dbReference type="RefSeq" id="XP_025394992.1">
    <property type="nucleotide sequence ID" value="XM_025546164.1"/>
</dbReference>
<accession>A0A317UYR2</accession>
<dbReference type="InterPro" id="IPR010686">
    <property type="entry name" value="OBAP-like"/>
</dbReference>
<comment type="similarity">
    <text evidence="1">Belongs to the OBAP family.</text>
</comment>
<dbReference type="Proteomes" id="UP000247233">
    <property type="component" value="Unassembled WGS sequence"/>
</dbReference>
<proteinExistence type="inferred from homology"/>
<dbReference type="EMBL" id="MSFL01000041">
    <property type="protein sequence ID" value="PWY67204.1"/>
    <property type="molecule type" value="Genomic_DNA"/>
</dbReference>
<gene>
    <name evidence="3" type="ORF">BO70DRAFT_390548</name>
</gene>
<name>A0A317UYR2_9EURO</name>
<evidence type="ECO:0000313" key="3">
    <source>
        <dbReference type="EMBL" id="PWY67204.1"/>
    </source>
</evidence>
<comment type="caution">
    <text evidence="3">The sequence shown here is derived from an EMBL/GenBank/DDBJ whole genome shotgun (WGS) entry which is preliminary data.</text>
</comment>
<dbReference type="STRING" id="1448321.A0A317UYR2"/>
<dbReference type="PANTHER" id="PTHR31360:SF0">
    <property type="entry name" value="OIL BODY-ASSOCIATED PROTEIN 1B"/>
    <property type="match status" value="1"/>
</dbReference>
<dbReference type="Pfam" id="PF06884">
    <property type="entry name" value="DUF1264"/>
    <property type="match status" value="1"/>
</dbReference>
<organism evidence="3 4">
    <name type="scientific">Aspergillus heteromorphus CBS 117.55</name>
    <dbReference type="NCBI Taxonomy" id="1448321"/>
    <lineage>
        <taxon>Eukaryota</taxon>
        <taxon>Fungi</taxon>
        <taxon>Dikarya</taxon>
        <taxon>Ascomycota</taxon>
        <taxon>Pezizomycotina</taxon>
        <taxon>Eurotiomycetes</taxon>
        <taxon>Eurotiomycetidae</taxon>
        <taxon>Eurotiales</taxon>
        <taxon>Aspergillaceae</taxon>
        <taxon>Aspergillus</taxon>
        <taxon>Aspergillus subgen. Circumdati</taxon>
    </lineage>
</organism>
<dbReference type="VEuPathDB" id="FungiDB:BO70DRAFT_390548"/>
<dbReference type="OrthoDB" id="1901244at2759"/>
<evidence type="ECO:0000313" key="4">
    <source>
        <dbReference type="Proteomes" id="UP000247233"/>
    </source>
</evidence>
<dbReference type="GeneID" id="37068401"/>
<dbReference type="PANTHER" id="PTHR31360">
    <property type="match status" value="1"/>
</dbReference>
<evidence type="ECO:0000256" key="2">
    <source>
        <dbReference type="SAM" id="MobiDB-lite"/>
    </source>
</evidence>
<evidence type="ECO:0000256" key="1">
    <source>
        <dbReference type="ARBA" id="ARBA00009740"/>
    </source>
</evidence>
<keyword evidence="4" id="KW-1185">Reference proteome</keyword>